<dbReference type="SUPFAM" id="SSF48452">
    <property type="entry name" value="TPR-like"/>
    <property type="match status" value="2"/>
</dbReference>
<dbReference type="InterPro" id="IPR027417">
    <property type="entry name" value="P-loop_NTPase"/>
</dbReference>
<organism evidence="5 6">
    <name type="scientific">Streptomyces tendae</name>
    <dbReference type="NCBI Taxonomy" id="1932"/>
    <lineage>
        <taxon>Bacteria</taxon>
        <taxon>Bacillati</taxon>
        <taxon>Actinomycetota</taxon>
        <taxon>Actinomycetes</taxon>
        <taxon>Kitasatosporales</taxon>
        <taxon>Streptomycetaceae</taxon>
        <taxon>Streptomyces</taxon>
    </lineage>
</organism>
<feature type="compositionally biased region" description="Low complexity" evidence="3">
    <location>
        <begin position="93"/>
        <end position="102"/>
    </location>
</feature>
<dbReference type="InterPro" id="IPR036388">
    <property type="entry name" value="WH-like_DNA-bd_sf"/>
</dbReference>
<dbReference type="PRINTS" id="PR00038">
    <property type="entry name" value="HTHLUXR"/>
</dbReference>
<dbReference type="InterPro" id="IPR003593">
    <property type="entry name" value="AAA+_ATPase"/>
</dbReference>
<dbReference type="SUPFAM" id="SSF52540">
    <property type="entry name" value="P-loop containing nucleoside triphosphate hydrolases"/>
    <property type="match status" value="1"/>
</dbReference>
<dbReference type="Gene3D" id="1.25.40.10">
    <property type="entry name" value="Tetratricopeptide repeat domain"/>
    <property type="match status" value="1"/>
</dbReference>
<feature type="domain" description="HTH luxR-type" evidence="4">
    <location>
        <begin position="907"/>
        <end position="973"/>
    </location>
</feature>
<evidence type="ECO:0000256" key="2">
    <source>
        <dbReference type="ARBA" id="ARBA00022840"/>
    </source>
</evidence>
<dbReference type="SMART" id="SM00421">
    <property type="entry name" value="HTH_LUXR"/>
    <property type="match status" value="1"/>
</dbReference>
<evidence type="ECO:0000259" key="4">
    <source>
        <dbReference type="PROSITE" id="PS50043"/>
    </source>
</evidence>
<name>A0ABX5ZME2_STRTE</name>
<gene>
    <name evidence="5" type="ORF">F3L20_00980</name>
</gene>
<dbReference type="InterPro" id="IPR000792">
    <property type="entry name" value="Tscrpt_reg_LuxR_C"/>
</dbReference>
<dbReference type="Proteomes" id="UP000324308">
    <property type="component" value="Chromosome"/>
</dbReference>
<dbReference type="InterPro" id="IPR011990">
    <property type="entry name" value="TPR-like_helical_dom_sf"/>
</dbReference>
<dbReference type="EMBL" id="CP043959">
    <property type="protein sequence ID" value="QER84621.1"/>
    <property type="molecule type" value="Genomic_DNA"/>
</dbReference>
<dbReference type="PROSITE" id="PS00622">
    <property type="entry name" value="HTH_LUXR_1"/>
    <property type="match status" value="1"/>
</dbReference>
<evidence type="ECO:0000313" key="5">
    <source>
        <dbReference type="EMBL" id="QER84621.1"/>
    </source>
</evidence>
<keyword evidence="6" id="KW-1185">Reference proteome</keyword>
<sequence>MDPLSERDDALRLLAAGAERARAGSGRLVLLRGATGTGRTALLRAAAQQASARGMRVLRARCTPEDRGTEWGVARQLFGEEADFLQGAAAASAHVPAAHTPSVPARTEAEPGPTQAERRRTRGALLWRLLETHARRAPLFVAVDDVHAADPSSRRWLTEAARLVDGLPVLLVVTERSQYDIDQAAPGLAHGLSPAFVHTHTLAPLSADAATGLVRAAFPQAAPDRVADCVRAGAGNPLLLRALLHDLSSWNADDGTAPPTALPDTCAALYPGAYPDVVSWWLAGAGGATARVARCLAVLESAEADAAAVRPPAADGTAPARHWCPGYCPDERRDTQARITARMAQADPDRVTGWLTAMTRLGLLRRGEDGLHRYAHPLLRDAVLSGWTSGRRREAHRTAAEELMREGAPAGVVAGHLFHGSAVAEPWAVDILVEAAGEEVRAGRPRCAVAYLRRALDEPMAPVRRATVLIQLGSLECAAHPSGGLARLAQAVRLPGESRDRVRAMVALATALARSGETGEALRLLREEEQRLAERPGLVRTLRAVAVLMSDATPDALRPEHEAPLPEPEGDGPDLLDAARRMQAVRHGATAGLISSRDAMDRIRALTDGPADPLAVPFLFGMAALVAHWADELDEAEQLVRRALDPLGSFMLHPMHHILTDVRVDLAAARADHDAVLAEPSARTPRIRSSGPGPTSAHTQAVIALVETGRLEEAARLVDGFELPTAPDSWRTHRFLYARGVLRAAAGEPAAALEDFGECGRRQASREAYLSVASPWRVGAAECLLALGRRHEALSHAEEEARLAEVWHTPRVRGRALRVLGEATGGRRGLRLTGTAVALLRGTPADAELIAALIAHGRLLVASRERSQAREALYEAVERAERLGAVRLRGVAEELLHEGGARRAGAPRTGPAALTDSERRIAGLAAEGRTNAEIAASLHLARRTVETHLTAAYRKLGITRRTELPAALPPSPYGPPARAS</sequence>
<accession>A0ABX5ZME2</accession>
<dbReference type="Pfam" id="PF00196">
    <property type="entry name" value="GerE"/>
    <property type="match status" value="1"/>
</dbReference>
<evidence type="ECO:0000256" key="3">
    <source>
        <dbReference type="SAM" id="MobiDB-lite"/>
    </source>
</evidence>
<reference evidence="5 6" key="1">
    <citation type="submission" date="2019-09" db="EMBL/GenBank/DDBJ databases">
        <title>Draft genome sequence of the Ebosin-producing strain Streptomyces sp. 139.</title>
        <authorList>
            <person name="Ai L."/>
            <person name="Geng M."/>
            <person name="Ma M."/>
            <person name="Bai L."/>
        </authorList>
    </citation>
    <scope>NUCLEOTIDE SEQUENCE [LARGE SCALE GENOMIC DNA]</scope>
    <source>
        <strain evidence="5 6">139</strain>
    </source>
</reference>
<protein>
    <submittedName>
        <fullName evidence="5">AAA family ATPase</fullName>
    </submittedName>
</protein>
<dbReference type="PANTHER" id="PTHR16305:SF35">
    <property type="entry name" value="TRANSCRIPTIONAL ACTIVATOR DOMAIN"/>
    <property type="match status" value="1"/>
</dbReference>
<proteinExistence type="predicted"/>
<dbReference type="Gene3D" id="1.10.10.10">
    <property type="entry name" value="Winged helix-like DNA-binding domain superfamily/Winged helix DNA-binding domain"/>
    <property type="match status" value="1"/>
</dbReference>
<evidence type="ECO:0000256" key="1">
    <source>
        <dbReference type="ARBA" id="ARBA00022741"/>
    </source>
</evidence>
<evidence type="ECO:0000313" key="6">
    <source>
        <dbReference type="Proteomes" id="UP000324308"/>
    </source>
</evidence>
<feature type="region of interest" description="Disordered" evidence="3">
    <location>
        <begin position="93"/>
        <end position="118"/>
    </location>
</feature>
<dbReference type="Pfam" id="PF13191">
    <property type="entry name" value="AAA_16"/>
    <property type="match status" value="1"/>
</dbReference>
<dbReference type="SUPFAM" id="SSF46894">
    <property type="entry name" value="C-terminal effector domain of the bipartite response regulators"/>
    <property type="match status" value="1"/>
</dbReference>
<keyword evidence="1" id="KW-0547">Nucleotide-binding</keyword>
<dbReference type="InterPro" id="IPR041664">
    <property type="entry name" value="AAA_16"/>
</dbReference>
<dbReference type="PANTHER" id="PTHR16305">
    <property type="entry name" value="TESTICULAR SOLUBLE ADENYLYL CYCLASE"/>
    <property type="match status" value="1"/>
</dbReference>
<dbReference type="PROSITE" id="PS50043">
    <property type="entry name" value="HTH_LUXR_2"/>
    <property type="match status" value="1"/>
</dbReference>
<keyword evidence="2" id="KW-0067">ATP-binding</keyword>
<dbReference type="RefSeq" id="WP_150151134.1">
    <property type="nucleotide sequence ID" value="NZ_CP043959.1"/>
</dbReference>
<dbReference type="SMART" id="SM00382">
    <property type="entry name" value="AAA"/>
    <property type="match status" value="1"/>
</dbReference>
<dbReference type="CDD" id="cd06170">
    <property type="entry name" value="LuxR_C_like"/>
    <property type="match status" value="1"/>
</dbReference>
<dbReference type="InterPro" id="IPR016032">
    <property type="entry name" value="Sig_transdc_resp-reg_C-effctor"/>
</dbReference>